<dbReference type="BioCyc" id="MHAE859194:G1GR7-552-MONOMER"/>
<dbReference type="STRING" id="859194.MHF_0561"/>
<reference evidence="1 2" key="1">
    <citation type="journal article" date="2011" name="J. Bacteriol.">
        <title>Complete genome sequences of two hemotropic Mycoplasmas, Mycoplasma haemofelis strain Ohio2 and Mycoplasma suis strain Illinois.</title>
        <authorList>
            <person name="Messick J.B."/>
            <person name="Santos A.P."/>
            <person name="Guimaraes A.M."/>
        </authorList>
    </citation>
    <scope>NUCLEOTIDE SEQUENCE [LARGE SCALE GENOMIC DNA]</scope>
    <source>
        <strain evidence="1 2">Ohio2</strain>
    </source>
</reference>
<gene>
    <name evidence="1" type="ordered locus">MHF_0561</name>
</gene>
<dbReference type="KEGG" id="mhf:MHF_0561"/>
<sequence length="209" mass="23366">MNHWYTLGGLGVLGAASGGAYLIRNSISKPAPLSLKSKLENEKYSFMGDDDGNWDTVLSKYNESSISVDRKFADLTGTVTKDSLKKKCDGVLSSGDGSLYEKAKLWCTTPRSIQQRLEDLKIGILKMDGEDDNGDKDTWVKLKDKYKGSSPEQKIRGFELTSPDEADSWKKIRTACSGHMSKSRWDADYDYYLEKAMVWCSSSSKLLNE</sequence>
<dbReference type="AlphaFoldDB" id="F6FHY5"/>
<organism evidence="1 2">
    <name type="scientific">Mycoplasma haemofelis (strain Ohio2)</name>
    <dbReference type="NCBI Taxonomy" id="859194"/>
    <lineage>
        <taxon>Bacteria</taxon>
        <taxon>Bacillati</taxon>
        <taxon>Mycoplasmatota</taxon>
        <taxon>Mollicutes</taxon>
        <taxon>Mycoplasmataceae</taxon>
        <taxon>Mycoplasma</taxon>
    </lineage>
</organism>
<name>F6FHY5_MYCHI</name>
<reference key="2">
    <citation type="submission" date="2011-05" db="EMBL/GenBank/DDBJ databases">
        <title>The Genome of Mycoplasma haemofelis Strain Ohio2, a pathogenic hemoplasma of the cat.</title>
        <authorList>
            <person name="Santos A.P."/>
            <person name="Guimaraes A.M.S."/>
            <person name="SanMiguel P.J."/>
            <person name="Martin S.W."/>
            <person name="Messick J.B."/>
        </authorList>
    </citation>
    <scope>NUCLEOTIDE SEQUENCE</scope>
    <source>
        <strain>Ohio2</strain>
    </source>
</reference>
<protein>
    <submittedName>
        <fullName evidence="1">Uncharacterized protein</fullName>
    </submittedName>
</protein>
<dbReference type="EMBL" id="CP002808">
    <property type="protein sequence ID" value="AEG72833.1"/>
    <property type="molecule type" value="Genomic_DNA"/>
</dbReference>
<dbReference type="Proteomes" id="UP000007952">
    <property type="component" value="Chromosome"/>
</dbReference>
<evidence type="ECO:0000313" key="2">
    <source>
        <dbReference type="Proteomes" id="UP000007952"/>
    </source>
</evidence>
<evidence type="ECO:0000313" key="1">
    <source>
        <dbReference type="EMBL" id="AEG72833.1"/>
    </source>
</evidence>
<proteinExistence type="predicted"/>
<dbReference type="HOGENOM" id="CLU_098620_3_0_14"/>
<accession>F6FHY5</accession>